<feature type="compositionally biased region" description="Low complexity" evidence="3">
    <location>
        <begin position="1131"/>
        <end position="1141"/>
    </location>
</feature>
<comment type="subcellular location">
    <subcellularLocation>
        <location evidence="2">Nucleus</location>
    </subcellularLocation>
</comment>
<dbReference type="SMART" id="SM00726">
    <property type="entry name" value="UIM"/>
    <property type="match status" value="4"/>
</dbReference>
<comment type="caution">
    <text evidence="5">The sequence shown here is derived from an EMBL/GenBank/DDBJ whole genome shotgun (WGS) entry which is preliminary data.</text>
</comment>
<gene>
    <name evidence="5" type="ORF">P5673_029151</name>
</gene>
<evidence type="ECO:0000313" key="5">
    <source>
        <dbReference type="EMBL" id="KAK2550272.1"/>
    </source>
</evidence>
<dbReference type="Gene3D" id="1.10.10.10">
    <property type="entry name" value="Winged helix-like DNA-binding domain superfamily/Winged helix DNA-binding domain"/>
    <property type="match status" value="1"/>
</dbReference>
<keyword evidence="2" id="KW-0479">Metal-binding</keyword>
<dbReference type="InterPro" id="IPR036388">
    <property type="entry name" value="WH-like_DNA-bd_sf"/>
</dbReference>
<keyword evidence="2" id="KW-0539">Nucleus</keyword>
<dbReference type="Pfam" id="PF02809">
    <property type="entry name" value="UIM"/>
    <property type="match status" value="4"/>
</dbReference>
<dbReference type="GO" id="GO:0000712">
    <property type="term" value="P:resolution of meiotic recombination intermediates"/>
    <property type="evidence" value="ECO:0007669"/>
    <property type="project" value="TreeGrafter"/>
</dbReference>
<dbReference type="CDD" id="cd21036">
    <property type="entry name" value="WH_MUS81"/>
    <property type="match status" value="1"/>
</dbReference>
<dbReference type="Pfam" id="PF02732">
    <property type="entry name" value="ERCC4"/>
    <property type="match status" value="1"/>
</dbReference>
<feature type="compositionally biased region" description="Basic and acidic residues" evidence="3">
    <location>
        <begin position="915"/>
        <end position="924"/>
    </location>
</feature>
<keyword evidence="6" id="KW-1185">Reference proteome</keyword>
<organism evidence="5 6">
    <name type="scientific">Acropora cervicornis</name>
    <name type="common">Staghorn coral</name>
    <dbReference type="NCBI Taxonomy" id="6130"/>
    <lineage>
        <taxon>Eukaryota</taxon>
        <taxon>Metazoa</taxon>
        <taxon>Cnidaria</taxon>
        <taxon>Anthozoa</taxon>
        <taxon>Hexacorallia</taxon>
        <taxon>Scleractinia</taxon>
        <taxon>Astrocoeniina</taxon>
        <taxon>Acroporidae</taxon>
        <taxon>Acropora</taxon>
    </lineage>
</organism>
<keyword evidence="2" id="KW-0540">Nuclease</keyword>
<comment type="subunit">
    <text evidence="2">Interacts with EME1.</text>
</comment>
<evidence type="ECO:0000256" key="3">
    <source>
        <dbReference type="SAM" id="MobiDB-lite"/>
    </source>
</evidence>
<keyword evidence="2" id="KW-0460">Magnesium</keyword>
<dbReference type="PANTHER" id="PTHR13451:SF0">
    <property type="entry name" value="CROSSOVER JUNCTION ENDONUCLEASE MUS81"/>
    <property type="match status" value="1"/>
</dbReference>
<dbReference type="Proteomes" id="UP001249851">
    <property type="component" value="Unassembled WGS sequence"/>
</dbReference>
<dbReference type="GO" id="GO:0031573">
    <property type="term" value="P:mitotic intra-S DNA damage checkpoint signaling"/>
    <property type="evidence" value="ECO:0007669"/>
    <property type="project" value="TreeGrafter"/>
</dbReference>
<feature type="region of interest" description="Disordered" evidence="3">
    <location>
        <begin position="1027"/>
        <end position="1076"/>
    </location>
</feature>
<keyword evidence="2" id="KW-0227">DNA damage</keyword>
<comment type="cofactor">
    <cofactor evidence="2">
        <name>Mg(2+)</name>
        <dbReference type="ChEBI" id="CHEBI:18420"/>
    </cofactor>
</comment>
<dbReference type="InterPro" id="IPR047417">
    <property type="entry name" value="WHD_MUS81"/>
</dbReference>
<feature type="region of interest" description="Disordered" evidence="3">
    <location>
        <begin position="894"/>
        <end position="924"/>
    </location>
</feature>
<dbReference type="PANTHER" id="PTHR13451">
    <property type="entry name" value="CLASS II CROSSOVER JUNCTION ENDONUCLEASE MUS81"/>
    <property type="match status" value="1"/>
</dbReference>
<feature type="region of interest" description="Disordered" evidence="3">
    <location>
        <begin position="1241"/>
        <end position="1265"/>
    </location>
</feature>
<dbReference type="GO" id="GO:0003677">
    <property type="term" value="F:DNA binding"/>
    <property type="evidence" value="ECO:0007669"/>
    <property type="project" value="UniProtKB-UniRule"/>
</dbReference>
<feature type="region of interest" description="Disordered" evidence="3">
    <location>
        <begin position="1093"/>
        <end position="1141"/>
    </location>
</feature>
<feature type="region of interest" description="Disordered" evidence="3">
    <location>
        <begin position="1289"/>
        <end position="1313"/>
    </location>
</feature>
<dbReference type="GO" id="GO:0046872">
    <property type="term" value="F:metal ion binding"/>
    <property type="evidence" value="ECO:0007669"/>
    <property type="project" value="UniProtKB-UniRule"/>
</dbReference>
<dbReference type="InterPro" id="IPR003903">
    <property type="entry name" value="UIM_dom"/>
</dbReference>
<evidence type="ECO:0000259" key="4">
    <source>
        <dbReference type="SMART" id="SM00891"/>
    </source>
</evidence>
<dbReference type="GO" id="GO:0006308">
    <property type="term" value="P:DNA catabolic process"/>
    <property type="evidence" value="ECO:0007669"/>
    <property type="project" value="UniProtKB-UniRule"/>
</dbReference>
<feature type="compositionally biased region" description="Low complexity" evidence="3">
    <location>
        <begin position="1186"/>
        <end position="1209"/>
    </location>
</feature>
<feature type="region of interest" description="Disordered" evidence="3">
    <location>
        <begin position="1176"/>
        <end position="1213"/>
    </location>
</feature>
<accession>A0AAD9PWB7</accession>
<dbReference type="InterPro" id="IPR011335">
    <property type="entry name" value="Restrct_endonuc-II-like"/>
</dbReference>
<dbReference type="EMBL" id="JARQWQ010000113">
    <property type="protein sequence ID" value="KAK2550272.1"/>
    <property type="molecule type" value="Genomic_DNA"/>
</dbReference>
<dbReference type="GO" id="GO:0000727">
    <property type="term" value="P:double-strand break repair via break-induced replication"/>
    <property type="evidence" value="ECO:0007669"/>
    <property type="project" value="UniProtKB-UniRule"/>
</dbReference>
<dbReference type="GO" id="GO:0048257">
    <property type="term" value="F:3'-flap endonuclease activity"/>
    <property type="evidence" value="ECO:0007669"/>
    <property type="project" value="TreeGrafter"/>
</dbReference>
<reference evidence="5" key="1">
    <citation type="journal article" date="2023" name="G3 (Bethesda)">
        <title>Whole genome assembly and annotation of the endangered Caribbean coral Acropora cervicornis.</title>
        <authorList>
            <person name="Selwyn J.D."/>
            <person name="Vollmer S.V."/>
        </authorList>
    </citation>
    <scope>NUCLEOTIDE SEQUENCE</scope>
    <source>
        <strain evidence="5">K2</strain>
    </source>
</reference>
<dbReference type="InterPro" id="IPR033309">
    <property type="entry name" value="Mus81"/>
</dbReference>
<dbReference type="SUPFAM" id="SSF52980">
    <property type="entry name" value="Restriction endonuclease-like"/>
    <property type="match status" value="1"/>
</dbReference>
<evidence type="ECO:0000256" key="1">
    <source>
        <dbReference type="ARBA" id="ARBA00022801"/>
    </source>
</evidence>
<feature type="domain" description="ERCC4" evidence="4">
    <location>
        <begin position="322"/>
        <end position="424"/>
    </location>
</feature>
<evidence type="ECO:0000256" key="2">
    <source>
        <dbReference type="RuleBase" id="RU369042"/>
    </source>
</evidence>
<feature type="compositionally biased region" description="Polar residues" evidence="3">
    <location>
        <begin position="1027"/>
        <end position="1048"/>
    </location>
</feature>
<keyword evidence="2 5" id="KW-0255">Endonuclease</keyword>
<comment type="similarity">
    <text evidence="2">Belongs to the XPF family.</text>
</comment>
<evidence type="ECO:0000313" key="6">
    <source>
        <dbReference type="Proteomes" id="UP001249851"/>
    </source>
</evidence>
<dbReference type="EC" id="3.1.22.-" evidence="2"/>
<reference evidence="5" key="2">
    <citation type="journal article" date="2023" name="Science">
        <title>Genomic signatures of disease resistance in endangered staghorn corals.</title>
        <authorList>
            <person name="Vollmer S.V."/>
            <person name="Selwyn J.D."/>
            <person name="Despard B.A."/>
            <person name="Roesel C.L."/>
        </authorList>
    </citation>
    <scope>NUCLEOTIDE SEQUENCE</scope>
    <source>
        <strain evidence="5">K2</strain>
    </source>
</reference>
<dbReference type="InterPro" id="IPR006166">
    <property type="entry name" value="ERCC4_domain"/>
</dbReference>
<keyword evidence="2" id="KW-0234">DNA repair</keyword>
<feature type="compositionally biased region" description="Polar residues" evidence="3">
    <location>
        <begin position="1112"/>
        <end position="1130"/>
    </location>
</feature>
<dbReference type="SMART" id="SM00891">
    <property type="entry name" value="ERCC4"/>
    <property type="match status" value="1"/>
</dbReference>
<protein>
    <recommendedName>
        <fullName evidence="2">Crossover junction endonuclease MUS81</fullName>
        <ecNumber evidence="2">3.1.22.-</ecNumber>
    </recommendedName>
</protein>
<keyword evidence="2" id="KW-0233">DNA recombination</keyword>
<dbReference type="Gene3D" id="3.40.50.10130">
    <property type="match status" value="1"/>
</dbReference>
<keyword evidence="1 2" id="KW-0378">Hydrolase</keyword>
<name>A0AAD9PWB7_ACRCE</name>
<comment type="function">
    <text evidence="2">Interacts with EME1 to form a DNA structure-specific endonuclease with substrate preference for branched DNA structures with a 5'-end at the branch nick. Typical substrates include 3'-flap structures, D-loops, replication forks and nicked Holliday junctions. May be required in mitosis for the processing of stalled or collapsed replication fork intermediates. May be required in meiosis for the repair of meiosis-specific double strand breaks subsequent to single-end invasion (SEI).</text>
</comment>
<sequence>MANLTLLFIFKWEFKRKATAVKVDSLYHRKHDGSYEVLADDRTIGFYNIQDNAILETTSNPLWAAAIYYRLREVERDAGCNTDDGKTQRGLQQSCIIKYMALGILFNGGNNQERQQPSYFEDLDQLYEFLQTAGKKPVYMSQKTLDTLQTLKDEYEQNDVHEQDPIGHFVERQVVKLGLHVSSDVSQAPTPCRSKGYTPKAYRAPFALLVAFHRASNEVPSKMSLTADELKLRAQPLTNTDLENKQGRWFGGFDSLENTLVKNELVLKEAGTPKYSLTGKGQPLAARCSEFDYAVQTLTQTASIPTIPVIRLRPVVENRQVCLLVDSEEPLMERFVRVASQKGLSAKTRRLPVGDFLCILLPPGANPDTMKDMPDQELVLPMLVERKTWDDLWSSTKTRRFLSQVQRMKACGLKKLFYLVEGSPKDLKGNPEPEVETFLKVQYVMDLNFSPVDELMSLRLDTIDTLLLTEQFLVNRTGSWMKTVEWLCHLTTMSVELLQADGWSNLMTYSEFSHRSKTKATKTVENLTATDGTVWSAAEFTDAIRSHSRGGRELHNLPISGADGRSLIVIHGLTFYNKQCHNLLDKALANVLENSDEIAEACVERHLHGVTDQLIHQDVMQWYILWLQVFKGVKVRRTESEEESADVLNKFYQDVPGDVVNPPHNNGDVGFYSIKPPETLKSLPDDDLIFACDSQEEDAMIRQALRASQYEDQNPSTSGENVHLPFIQPPRSTNTEIVPPRNSCGGSHKMALSALDENEQIELALKLSKVENTPPRESLNPGLCSRVKPKTIVEEHCVPTNSVVCNKKSEGSGADDDLEKALKLSLEEFQCAKQAHHLENNHANTDDDLEKALSLSQMEYEQTKMKSLASDSFDRDTEVVKALSLTEAECRQSSSGSTCRTQDRETYSFEDELESDKSASKQEYKQKTVFGNQDVRKQNCGIGEERRKDLELRTIEPHDGCKGLDSDVINLEDSESSFQLEDQDHDVFDTKAGSSKESAVLLDSQEPDDTADDFSYALKLQEELNRELNQSKSNQHSPSSTKTATVHTDMNKQLVGYRDSQKEKYSALSRRKDKSSPGFEFRRNVAAIACGKPTNLATGRGSSRNDAEGCKTTGSTQSLRPTKGSSVATNSSRPQTSSASPSSSLRHVLFIEWKAMKILLAKVKFVVNFESVPKLHSPCHNRESDSAASAAVSSSSLESSVSRSRSNDSGPVGPKCGACGETGHNKNSKICPQYFSAEAVQRREEQSRKRKAKREEEEREFNDRLGAMAAQRLSIEDQTRVLGEQLEQLRRQSQSMADTQKKVEDAIKRRKKR</sequence>
<dbReference type="GO" id="GO:0008821">
    <property type="term" value="F:crossover junction DNA endonuclease activity"/>
    <property type="evidence" value="ECO:0007669"/>
    <property type="project" value="UniProtKB-UniRule"/>
</dbReference>
<proteinExistence type="inferred from homology"/>
<dbReference type="CDD" id="cd20074">
    <property type="entry name" value="XPF_nuclease_Mus81"/>
    <property type="match status" value="1"/>
</dbReference>
<dbReference type="GO" id="GO:0005634">
    <property type="term" value="C:nucleus"/>
    <property type="evidence" value="ECO:0007669"/>
    <property type="project" value="UniProtKB-SubCell"/>
</dbReference>
<dbReference type="InterPro" id="IPR047416">
    <property type="entry name" value="XPF_nuclease_Mus81"/>
</dbReference>
<dbReference type="GO" id="GO:0048476">
    <property type="term" value="C:Holliday junction resolvase complex"/>
    <property type="evidence" value="ECO:0007669"/>
    <property type="project" value="UniProtKB-UniRule"/>
</dbReference>